<dbReference type="PROSITE" id="PS51123">
    <property type="entry name" value="OMPA_2"/>
    <property type="match status" value="1"/>
</dbReference>
<feature type="signal peptide" evidence="6">
    <location>
        <begin position="1"/>
        <end position="26"/>
    </location>
</feature>
<comment type="caution">
    <text evidence="8">The sequence shown here is derived from an EMBL/GenBank/DDBJ whole genome shotgun (WGS) entry which is preliminary data.</text>
</comment>
<evidence type="ECO:0000256" key="5">
    <source>
        <dbReference type="SAM" id="MobiDB-lite"/>
    </source>
</evidence>
<dbReference type="Gene3D" id="3.30.1330.60">
    <property type="entry name" value="OmpA-like domain"/>
    <property type="match status" value="1"/>
</dbReference>
<name>A0A4R4W8W1_9ACTN</name>
<dbReference type="PROSITE" id="PS51257">
    <property type="entry name" value="PROKAR_LIPOPROTEIN"/>
    <property type="match status" value="1"/>
</dbReference>
<dbReference type="PANTHER" id="PTHR30329:SF21">
    <property type="entry name" value="LIPOPROTEIN YIAD-RELATED"/>
    <property type="match status" value="1"/>
</dbReference>
<dbReference type="EMBL" id="SMKP01000174">
    <property type="protein sequence ID" value="TDD13467.1"/>
    <property type="molecule type" value="Genomic_DNA"/>
</dbReference>
<keyword evidence="9" id="KW-1185">Reference proteome</keyword>
<keyword evidence="2 4" id="KW-0472">Membrane</keyword>
<keyword evidence="3" id="KW-0998">Cell outer membrane</keyword>
<dbReference type="OrthoDB" id="5243843at2"/>
<dbReference type="InterPro" id="IPR006665">
    <property type="entry name" value="OmpA-like"/>
</dbReference>
<dbReference type="RefSeq" id="WP_132516342.1">
    <property type="nucleotide sequence ID" value="NZ_SMKP01000174.1"/>
</dbReference>
<evidence type="ECO:0000256" key="2">
    <source>
        <dbReference type="ARBA" id="ARBA00023136"/>
    </source>
</evidence>
<dbReference type="InterPro" id="IPR036737">
    <property type="entry name" value="OmpA-like_sf"/>
</dbReference>
<protein>
    <submittedName>
        <fullName evidence="8">OmpA family protein</fullName>
    </submittedName>
</protein>
<dbReference type="AlphaFoldDB" id="A0A4R4W8W1"/>
<dbReference type="SUPFAM" id="SSF103088">
    <property type="entry name" value="OmpA-like"/>
    <property type="match status" value="1"/>
</dbReference>
<feature type="region of interest" description="Disordered" evidence="5">
    <location>
        <begin position="309"/>
        <end position="337"/>
    </location>
</feature>
<evidence type="ECO:0000256" key="4">
    <source>
        <dbReference type="PROSITE-ProRule" id="PRU00473"/>
    </source>
</evidence>
<organism evidence="8 9">
    <name type="scientific">Nonomuraea diastatica</name>
    <dbReference type="NCBI Taxonomy" id="1848329"/>
    <lineage>
        <taxon>Bacteria</taxon>
        <taxon>Bacillati</taxon>
        <taxon>Actinomycetota</taxon>
        <taxon>Actinomycetes</taxon>
        <taxon>Streptosporangiales</taxon>
        <taxon>Streptosporangiaceae</taxon>
        <taxon>Nonomuraea</taxon>
    </lineage>
</organism>
<dbReference type="PANTHER" id="PTHR30329">
    <property type="entry name" value="STATOR ELEMENT OF FLAGELLAR MOTOR COMPLEX"/>
    <property type="match status" value="1"/>
</dbReference>
<accession>A0A4R4W8W1</accession>
<dbReference type="InterPro" id="IPR050330">
    <property type="entry name" value="Bact_OuterMem_StrucFunc"/>
</dbReference>
<dbReference type="GO" id="GO:0009279">
    <property type="term" value="C:cell outer membrane"/>
    <property type="evidence" value="ECO:0007669"/>
    <property type="project" value="UniProtKB-SubCell"/>
</dbReference>
<dbReference type="Pfam" id="PF00691">
    <property type="entry name" value="OmpA"/>
    <property type="match status" value="1"/>
</dbReference>
<dbReference type="InterPro" id="IPR006664">
    <property type="entry name" value="OMP_bac"/>
</dbReference>
<evidence type="ECO:0000313" key="8">
    <source>
        <dbReference type="EMBL" id="TDD13467.1"/>
    </source>
</evidence>
<keyword evidence="6" id="KW-0732">Signal</keyword>
<feature type="domain" description="OmpA-like" evidence="7">
    <location>
        <begin position="223"/>
        <end position="346"/>
    </location>
</feature>
<proteinExistence type="predicted"/>
<evidence type="ECO:0000313" key="9">
    <source>
        <dbReference type="Proteomes" id="UP000294543"/>
    </source>
</evidence>
<evidence type="ECO:0000256" key="3">
    <source>
        <dbReference type="ARBA" id="ARBA00023237"/>
    </source>
</evidence>
<evidence type="ECO:0000256" key="1">
    <source>
        <dbReference type="ARBA" id="ARBA00004442"/>
    </source>
</evidence>
<dbReference type="Proteomes" id="UP000294543">
    <property type="component" value="Unassembled WGS sequence"/>
</dbReference>
<gene>
    <name evidence="8" type="ORF">E1294_40930</name>
</gene>
<comment type="subcellular location">
    <subcellularLocation>
        <location evidence="1">Cell outer membrane</location>
    </subcellularLocation>
</comment>
<dbReference type="CDD" id="cd07185">
    <property type="entry name" value="OmpA_C-like"/>
    <property type="match status" value="1"/>
</dbReference>
<sequence>MKARVAVTTVSLIMLAGCTGSTPAVRQTTAGATKPQDPPPARQVYARKGTCDSGGSDVPFRVEIVGVERQAEHTRLRLAISLDGAEKHHDMAFFGQSDFRGFRLLDPVGRRLYRAKSSHQLDQFGWYYKDIRYETEIYYDPLPASAGQITVIAPCTFGEMTGIPVAQGELTQSPTPLPTTSWGDDKPGTKVVLGADPPAPGARPNYSDLYAVEDGAQEKSTGTDEESIALRADVLFAFDKADLSAKARQVLDDVAEETRRRADPSKPPVTIAGHTDSKGDDPYNLRLSLRRAQTVRSYLSRRLGTDYQYKAEGKGETQPVAEEGGSNDKQASAKNRRVEVSYKIKQVVEATGAPSPGATAAPLPGTPAPFQEGLGRPVAERKNEDGWLLRVHQPYRDGAFMVGVYEIVNETGGWEHNITPRIDGEQPGSMWGGLTWLDPASGRRQRIVRVGKYGTGEDGYTYVAAPEITGKWGFGWAEHVPYRIYAYYAPPPPGVTALTLDAGPYGTFPDVPVK</sequence>
<feature type="region of interest" description="Disordered" evidence="5">
    <location>
        <begin position="256"/>
        <end position="283"/>
    </location>
</feature>
<reference evidence="8 9" key="1">
    <citation type="submission" date="2019-03" db="EMBL/GenBank/DDBJ databases">
        <title>Draft genome sequences of novel Actinobacteria.</title>
        <authorList>
            <person name="Sahin N."/>
            <person name="Ay H."/>
            <person name="Saygin H."/>
        </authorList>
    </citation>
    <scope>NUCLEOTIDE SEQUENCE [LARGE SCALE GENOMIC DNA]</scope>
    <source>
        <strain evidence="8 9">KC712</strain>
    </source>
</reference>
<evidence type="ECO:0000256" key="6">
    <source>
        <dbReference type="SAM" id="SignalP"/>
    </source>
</evidence>
<evidence type="ECO:0000259" key="7">
    <source>
        <dbReference type="PROSITE" id="PS51123"/>
    </source>
</evidence>
<dbReference type="PRINTS" id="PR01021">
    <property type="entry name" value="OMPADOMAIN"/>
</dbReference>
<feature type="chain" id="PRO_5020764765" evidence="6">
    <location>
        <begin position="27"/>
        <end position="514"/>
    </location>
</feature>